<proteinExistence type="predicted"/>
<keyword evidence="3" id="KW-1185">Reference proteome</keyword>
<evidence type="ECO:0000313" key="3">
    <source>
        <dbReference type="Proteomes" id="UP001151760"/>
    </source>
</evidence>
<gene>
    <name evidence="2" type="ORF">Tco_1044319</name>
</gene>
<evidence type="ECO:0000256" key="1">
    <source>
        <dbReference type="SAM" id="MobiDB-lite"/>
    </source>
</evidence>
<dbReference type="EMBL" id="BQNB010018725">
    <property type="protein sequence ID" value="GJT77594.1"/>
    <property type="molecule type" value="Genomic_DNA"/>
</dbReference>
<feature type="region of interest" description="Disordered" evidence="1">
    <location>
        <begin position="201"/>
        <end position="288"/>
    </location>
</feature>
<sequence length="525" mass="58786">MAEEDCSARVAIVSKFDMPHHQSAMSPKDVKLLARKYDILLYLHPCAPSEGWTMDKLRYEGGKKHWDKIFNKTFSEMKGWKDRFLFIDRRAIPDAMAWRHHDSDVNDVLPDNDFSILDVRALAKNAINLRPMHPELLFVVDLATVWDFPRYHPIFKDTRGNVVIMSEYLRFPFLAGISIEKGVVLKDPKMIAAREKKKVQAARATAKKKENLKRTDDEGGSSRPKLKKRKTQAKKANTTGSDHVSSPIPIRTIVPTRLVAPARSGSGRHNDEAQTTLEDEPLSPHQSANDSVYNFINIVDDKDNHSAALSFPAAGVFLSETNVDASSQRLDRPNLSQGLYTGGPQLQVGMLKRELMVHLAPSDTQEESNALTNAVALQRAWLADAHTECSDIVWKLVIVKVLEDERNNLFVINKDQALRIQELEAKVARKDSALAATERIHEYKESLSEPFNMAIQARWGKGLAEGRTKKEILAGLHKAENFNAYSDKKIIPYVHPDPAPSGRNSAPTISKALGGSSLPPNQKKT</sequence>
<reference evidence="2" key="1">
    <citation type="journal article" date="2022" name="Int. J. Mol. Sci.">
        <title>Draft Genome of Tanacetum Coccineum: Genomic Comparison of Closely Related Tanacetum-Family Plants.</title>
        <authorList>
            <person name="Yamashiro T."/>
            <person name="Shiraishi A."/>
            <person name="Nakayama K."/>
            <person name="Satake H."/>
        </authorList>
    </citation>
    <scope>NUCLEOTIDE SEQUENCE</scope>
</reference>
<name>A0ABQ5GQM1_9ASTR</name>
<comment type="caution">
    <text evidence="2">The sequence shown here is derived from an EMBL/GenBank/DDBJ whole genome shotgun (WGS) entry which is preliminary data.</text>
</comment>
<feature type="region of interest" description="Disordered" evidence="1">
    <location>
        <begin position="493"/>
        <end position="525"/>
    </location>
</feature>
<evidence type="ECO:0000313" key="2">
    <source>
        <dbReference type="EMBL" id="GJT77594.1"/>
    </source>
</evidence>
<protein>
    <submittedName>
        <fullName evidence="2">Uncharacterized protein</fullName>
    </submittedName>
</protein>
<dbReference type="Proteomes" id="UP001151760">
    <property type="component" value="Unassembled WGS sequence"/>
</dbReference>
<reference evidence="2" key="2">
    <citation type="submission" date="2022-01" db="EMBL/GenBank/DDBJ databases">
        <authorList>
            <person name="Yamashiro T."/>
            <person name="Shiraishi A."/>
            <person name="Satake H."/>
            <person name="Nakayama K."/>
        </authorList>
    </citation>
    <scope>NUCLEOTIDE SEQUENCE</scope>
</reference>
<organism evidence="2 3">
    <name type="scientific">Tanacetum coccineum</name>
    <dbReference type="NCBI Taxonomy" id="301880"/>
    <lineage>
        <taxon>Eukaryota</taxon>
        <taxon>Viridiplantae</taxon>
        <taxon>Streptophyta</taxon>
        <taxon>Embryophyta</taxon>
        <taxon>Tracheophyta</taxon>
        <taxon>Spermatophyta</taxon>
        <taxon>Magnoliopsida</taxon>
        <taxon>eudicotyledons</taxon>
        <taxon>Gunneridae</taxon>
        <taxon>Pentapetalae</taxon>
        <taxon>asterids</taxon>
        <taxon>campanulids</taxon>
        <taxon>Asterales</taxon>
        <taxon>Asteraceae</taxon>
        <taxon>Asteroideae</taxon>
        <taxon>Anthemideae</taxon>
        <taxon>Anthemidinae</taxon>
        <taxon>Tanacetum</taxon>
    </lineage>
</organism>
<feature type="compositionally biased region" description="Basic and acidic residues" evidence="1">
    <location>
        <begin position="207"/>
        <end position="217"/>
    </location>
</feature>
<accession>A0ABQ5GQM1</accession>
<feature type="compositionally biased region" description="Basic residues" evidence="1">
    <location>
        <begin position="224"/>
        <end position="233"/>
    </location>
</feature>